<protein>
    <submittedName>
        <fullName evidence="9">M3 family peptidase</fullName>
    </submittedName>
</protein>
<dbReference type="FunFam" id="3.40.390.10:FF:000009">
    <property type="entry name" value="Oligopeptidase A"/>
    <property type="match status" value="1"/>
</dbReference>
<dbReference type="AlphaFoldDB" id="A0A3M0GEC8"/>
<dbReference type="OrthoDB" id="9773538at2"/>
<dbReference type="Gene3D" id="1.10.1370.10">
    <property type="entry name" value="Neurolysin, domain 3"/>
    <property type="match status" value="1"/>
</dbReference>
<name>A0A3M0GEC8_9ACTN</name>
<evidence type="ECO:0000259" key="8">
    <source>
        <dbReference type="Pfam" id="PF01432"/>
    </source>
</evidence>
<proteinExistence type="inferred from homology"/>
<dbReference type="EMBL" id="REFW01000002">
    <property type="protein sequence ID" value="RMB59963.1"/>
    <property type="molecule type" value="Genomic_DNA"/>
</dbReference>
<dbReference type="Pfam" id="PF01432">
    <property type="entry name" value="Peptidase_M3"/>
    <property type="match status" value="1"/>
</dbReference>
<evidence type="ECO:0000256" key="6">
    <source>
        <dbReference type="ARBA" id="ARBA00023049"/>
    </source>
</evidence>
<dbReference type="Gene3D" id="3.40.390.10">
    <property type="entry name" value="Collagenase (Catalytic Domain)"/>
    <property type="match status" value="1"/>
</dbReference>
<keyword evidence="6 7" id="KW-0482">Metalloprotease</keyword>
<dbReference type="InterPro" id="IPR034005">
    <property type="entry name" value="M3A_DCP"/>
</dbReference>
<comment type="cofactor">
    <cofactor evidence="7">
        <name>Zn(2+)</name>
        <dbReference type="ChEBI" id="CHEBI:29105"/>
    </cofactor>
    <text evidence="7">Binds 1 zinc ion.</text>
</comment>
<dbReference type="PANTHER" id="PTHR43660:SF1">
    <property type="entry name" value="DIPEPTIDYL CARBOXYPEPTIDASE"/>
    <property type="match status" value="1"/>
</dbReference>
<keyword evidence="5 7" id="KW-0862">Zinc</keyword>
<accession>A0A3M0GEC8</accession>
<keyword evidence="2 7" id="KW-0645">Protease</keyword>
<dbReference type="InterPro" id="IPR024077">
    <property type="entry name" value="Neurolysin/TOP_dom2"/>
</dbReference>
<keyword evidence="10" id="KW-1185">Reference proteome</keyword>
<evidence type="ECO:0000256" key="3">
    <source>
        <dbReference type="ARBA" id="ARBA00022723"/>
    </source>
</evidence>
<dbReference type="InterPro" id="IPR001567">
    <property type="entry name" value="Pept_M3A_M3B_dom"/>
</dbReference>
<keyword evidence="4 7" id="KW-0378">Hydrolase</keyword>
<dbReference type="GO" id="GO:0046872">
    <property type="term" value="F:metal ion binding"/>
    <property type="evidence" value="ECO:0007669"/>
    <property type="project" value="UniProtKB-UniRule"/>
</dbReference>
<dbReference type="InterPro" id="IPR024079">
    <property type="entry name" value="MetalloPept_cat_dom_sf"/>
</dbReference>
<dbReference type="PANTHER" id="PTHR43660">
    <property type="entry name" value="DIPEPTIDYL CARBOXYPEPTIDASE"/>
    <property type="match status" value="1"/>
</dbReference>
<gene>
    <name evidence="9" type="ORF">EAX62_09565</name>
</gene>
<dbReference type="CDD" id="cd06456">
    <property type="entry name" value="M3A_DCP"/>
    <property type="match status" value="1"/>
</dbReference>
<evidence type="ECO:0000256" key="4">
    <source>
        <dbReference type="ARBA" id="ARBA00022801"/>
    </source>
</evidence>
<dbReference type="GO" id="GO:0004222">
    <property type="term" value="F:metalloendopeptidase activity"/>
    <property type="evidence" value="ECO:0007669"/>
    <property type="project" value="InterPro"/>
</dbReference>
<dbReference type="GO" id="GO:0006508">
    <property type="term" value="P:proteolysis"/>
    <property type="evidence" value="ECO:0007669"/>
    <property type="project" value="UniProtKB-KW"/>
</dbReference>
<comment type="similarity">
    <text evidence="1 7">Belongs to the peptidase M3 family.</text>
</comment>
<evidence type="ECO:0000256" key="7">
    <source>
        <dbReference type="RuleBase" id="RU003435"/>
    </source>
</evidence>
<dbReference type="GO" id="GO:0004180">
    <property type="term" value="F:carboxypeptidase activity"/>
    <property type="evidence" value="ECO:0007669"/>
    <property type="project" value="TreeGrafter"/>
</dbReference>
<evidence type="ECO:0000256" key="5">
    <source>
        <dbReference type="ARBA" id="ARBA00022833"/>
    </source>
</evidence>
<evidence type="ECO:0000256" key="1">
    <source>
        <dbReference type="ARBA" id="ARBA00006040"/>
    </source>
</evidence>
<dbReference type="InterPro" id="IPR045090">
    <property type="entry name" value="Pept_M3A_M3B"/>
</dbReference>
<feature type="domain" description="Peptidase M3A/M3B catalytic" evidence="8">
    <location>
        <begin position="231"/>
        <end position="678"/>
    </location>
</feature>
<dbReference type="Proteomes" id="UP000275256">
    <property type="component" value="Unassembled WGS sequence"/>
</dbReference>
<dbReference type="GO" id="GO:0005829">
    <property type="term" value="C:cytosol"/>
    <property type="evidence" value="ECO:0007669"/>
    <property type="project" value="TreeGrafter"/>
</dbReference>
<evidence type="ECO:0000313" key="9">
    <source>
        <dbReference type="EMBL" id="RMB59963.1"/>
    </source>
</evidence>
<dbReference type="RefSeq" id="WP_121901444.1">
    <property type="nucleotide sequence ID" value="NZ_REFW01000002.1"/>
</dbReference>
<sequence length="680" mass="75365">MTNPLLQPSTLPFQLPDYATITDADVREALDAGMEEQVTELDEIASSTEPATVANTLEAWERSGATLSRALNAFWVAKSADTNPERDAIMAEFMPKLAHHSDAILLNTALFDRLRALATRHAQGEVDFDDQEAHLLHERLREFKRGGIQLPEEDKSRLREINAELARLSTEFEQRIVAGRNAGSVLVTDPAELDGLSEDDRSAARGLATDAGQEGWLITLVNTTGQPVLPSLRNRTLRERVYKASISRGLGGEHDTRQLVLDTLHLRNERARLLGFEHHAAYVADDGCAKTTENVTAMLTRVAPGVLEITRREAADLEARFLADNPGGTFEAWDWDYYAAQAAAEKAIDAEVLKPYLEFERVLVHGVFAAATKLYGITFHERPELVGYTADARVFEVREESGDTLGAVVIDPFTRPTKQGGAWMTSIVEQSHLLDDAPVVTNTCNFPKPAPGAPSLLTWDNVITLFHEFGHDLHGLLSDVRFPSRSGTATPQDFVEYPSQVNEIWAWDPELLADYAVHHATGEPMPASLREALVANRRQGIGRNTFETTSAMMLDQTWHTTAADELPTSVDEVEAFEVSALQAWGVWFPLVMPRYRTTYFAHIFASGYAASYYSYLWSEVMDADTVAWFKDNGGLDREVGEKFRRGLLAVGGSVPVMEAYEEFRGAAPDVKHLLARIGLE</sequence>
<reference evidence="9 10" key="1">
    <citation type="submission" date="2018-10" db="EMBL/GenBank/DDBJ databases">
        <title>Tessaracoccus antarcticuss sp. nov., isolated from sediment.</title>
        <authorList>
            <person name="Zhou L.Y."/>
            <person name="Du Z.J."/>
        </authorList>
    </citation>
    <scope>NUCLEOTIDE SEQUENCE [LARGE SCALE GENOMIC DNA]</scope>
    <source>
        <strain evidence="9 10">JDX10</strain>
    </source>
</reference>
<dbReference type="SUPFAM" id="SSF55486">
    <property type="entry name" value="Metalloproteases ('zincins'), catalytic domain"/>
    <property type="match status" value="1"/>
</dbReference>
<comment type="caution">
    <text evidence="9">The sequence shown here is derived from an EMBL/GenBank/DDBJ whole genome shotgun (WGS) entry which is preliminary data.</text>
</comment>
<keyword evidence="3 7" id="KW-0479">Metal-binding</keyword>
<evidence type="ECO:0000256" key="2">
    <source>
        <dbReference type="ARBA" id="ARBA00022670"/>
    </source>
</evidence>
<organism evidence="9 10">
    <name type="scientific">Tessaracoccus antarcticus</name>
    <dbReference type="NCBI Taxonomy" id="2479848"/>
    <lineage>
        <taxon>Bacteria</taxon>
        <taxon>Bacillati</taxon>
        <taxon>Actinomycetota</taxon>
        <taxon>Actinomycetes</taxon>
        <taxon>Propionibacteriales</taxon>
        <taxon>Propionibacteriaceae</taxon>
        <taxon>Tessaracoccus</taxon>
    </lineage>
</organism>
<evidence type="ECO:0000313" key="10">
    <source>
        <dbReference type="Proteomes" id="UP000275256"/>
    </source>
</evidence>